<dbReference type="Pfam" id="PF07690">
    <property type="entry name" value="MFS_1"/>
    <property type="match status" value="1"/>
</dbReference>
<comment type="subcellular location">
    <subcellularLocation>
        <location evidence="1">Membrane</location>
        <topology evidence="1">Multi-pass membrane protein</topology>
    </subcellularLocation>
</comment>
<dbReference type="EMBL" id="UINC01011037">
    <property type="protein sequence ID" value="SVA48863.1"/>
    <property type="molecule type" value="Genomic_DNA"/>
</dbReference>
<feature type="transmembrane region" description="Helical" evidence="5">
    <location>
        <begin position="21"/>
        <end position="47"/>
    </location>
</feature>
<feature type="domain" description="Major facilitator superfamily (MFS) profile" evidence="6">
    <location>
        <begin position="20"/>
        <end position="414"/>
    </location>
</feature>
<keyword evidence="4 5" id="KW-0472">Membrane</keyword>
<keyword evidence="2 5" id="KW-0812">Transmembrane</keyword>
<protein>
    <recommendedName>
        <fullName evidence="6">Major facilitator superfamily (MFS) profile domain-containing protein</fullName>
    </recommendedName>
</protein>
<dbReference type="PRINTS" id="PR01035">
    <property type="entry name" value="TCRTETA"/>
</dbReference>
<evidence type="ECO:0000256" key="4">
    <source>
        <dbReference type="ARBA" id="ARBA00023136"/>
    </source>
</evidence>
<proteinExistence type="predicted"/>
<keyword evidence="3 5" id="KW-1133">Transmembrane helix</keyword>
<dbReference type="GO" id="GO:0022857">
    <property type="term" value="F:transmembrane transporter activity"/>
    <property type="evidence" value="ECO:0007669"/>
    <property type="project" value="InterPro"/>
</dbReference>
<dbReference type="PANTHER" id="PTHR11360:SF284">
    <property type="entry name" value="EG:103B4.3 PROTEIN-RELATED"/>
    <property type="match status" value="1"/>
</dbReference>
<evidence type="ECO:0000256" key="5">
    <source>
        <dbReference type="SAM" id="Phobius"/>
    </source>
</evidence>
<feature type="transmembrane region" description="Helical" evidence="5">
    <location>
        <begin position="59"/>
        <end position="77"/>
    </location>
</feature>
<dbReference type="InterPro" id="IPR036259">
    <property type="entry name" value="MFS_trans_sf"/>
</dbReference>
<dbReference type="InterPro" id="IPR001958">
    <property type="entry name" value="Tet-R_TetA/multi-R_MdtG-like"/>
</dbReference>
<feature type="transmembrane region" description="Helical" evidence="5">
    <location>
        <begin position="273"/>
        <end position="292"/>
    </location>
</feature>
<feature type="transmembrane region" description="Helical" evidence="5">
    <location>
        <begin position="395"/>
        <end position="412"/>
    </location>
</feature>
<dbReference type="InterPro" id="IPR020846">
    <property type="entry name" value="MFS_dom"/>
</dbReference>
<feature type="transmembrane region" description="Helical" evidence="5">
    <location>
        <begin position="89"/>
        <end position="107"/>
    </location>
</feature>
<dbReference type="SUPFAM" id="SSF103473">
    <property type="entry name" value="MFS general substrate transporter"/>
    <property type="match status" value="1"/>
</dbReference>
<evidence type="ECO:0000313" key="7">
    <source>
        <dbReference type="EMBL" id="SVA48863.1"/>
    </source>
</evidence>
<evidence type="ECO:0000256" key="3">
    <source>
        <dbReference type="ARBA" id="ARBA00022989"/>
    </source>
</evidence>
<feature type="transmembrane region" description="Helical" evidence="5">
    <location>
        <begin position="364"/>
        <end position="383"/>
    </location>
</feature>
<feature type="transmembrane region" description="Helical" evidence="5">
    <location>
        <begin position="328"/>
        <end position="352"/>
    </location>
</feature>
<feature type="transmembrane region" description="Helical" evidence="5">
    <location>
        <begin position="177"/>
        <end position="196"/>
    </location>
</feature>
<dbReference type="PROSITE" id="PS50850">
    <property type="entry name" value="MFS"/>
    <property type="match status" value="1"/>
</dbReference>
<feature type="transmembrane region" description="Helical" evidence="5">
    <location>
        <begin position="304"/>
        <end position="322"/>
    </location>
</feature>
<gene>
    <name evidence="7" type="ORF">METZ01_LOCUS101717</name>
</gene>
<sequence>LPSEITQNSSENSPRGIYKGWVVVAVSFLSIGGSIGFAQYGFGLFIVPLQEEFGWTRTQINFAITLGVLAHFVSPLIGRTIDVFGSRYVMAVSLGFIAVGFFLRSMMAELWQFYLFSLLVFTGTPGTGLATGRLVQLWFPETRGRMMGFVTAGNNFGGMISIPVLTLVIAFGGWRSGFLFTAIFLGVLSIASFIFVRDGIEFVLREQNKRWAPRGLNQYSSKKVFDGLSVRSALLTRAFWFIATGMTLQQFVRTTLVTQLAAHLQDIQLSPDKIGLCLSVLAFGGVASKIIFGRVSENTTARWAYAIVVGIQVVGVAAFVFFSSDNFVLIFISLSIFGLGMGGIGALGPLAVTELFGMKNYGTLNGLIRQGVIIPGIVGPLLAGAIYDSQGSYDLAFKIILGFLFLSFLCFVSA</sequence>
<dbReference type="AlphaFoldDB" id="A0A381WAB1"/>
<dbReference type="Gene3D" id="1.20.1250.20">
    <property type="entry name" value="MFS general substrate transporter like domains"/>
    <property type="match status" value="2"/>
</dbReference>
<reference evidence="7" key="1">
    <citation type="submission" date="2018-05" db="EMBL/GenBank/DDBJ databases">
        <authorList>
            <person name="Lanie J.A."/>
            <person name="Ng W.-L."/>
            <person name="Kazmierczak K.M."/>
            <person name="Andrzejewski T.M."/>
            <person name="Davidsen T.M."/>
            <person name="Wayne K.J."/>
            <person name="Tettelin H."/>
            <person name="Glass J.I."/>
            <person name="Rusch D."/>
            <person name="Podicherti R."/>
            <person name="Tsui H.-C.T."/>
            <person name="Winkler M.E."/>
        </authorList>
    </citation>
    <scope>NUCLEOTIDE SEQUENCE</scope>
</reference>
<dbReference type="InterPro" id="IPR011701">
    <property type="entry name" value="MFS"/>
</dbReference>
<dbReference type="InterPro" id="IPR050327">
    <property type="entry name" value="Proton-linked_MCT"/>
</dbReference>
<evidence type="ECO:0000256" key="1">
    <source>
        <dbReference type="ARBA" id="ARBA00004141"/>
    </source>
</evidence>
<organism evidence="7">
    <name type="scientific">marine metagenome</name>
    <dbReference type="NCBI Taxonomy" id="408172"/>
    <lineage>
        <taxon>unclassified sequences</taxon>
        <taxon>metagenomes</taxon>
        <taxon>ecological metagenomes</taxon>
    </lineage>
</organism>
<dbReference type="GO" id="GO:0016020">
    <property type="term" value="C:membrane"/>
    <property type="evidence" value="ECO:0007669"/>
    <property type="project" value="UniProtKB-SubCell"/>
</dbReference>
<accession>A0A381WAB1</accession>
<feature type="transmembrane region" description="Helical" evidence="5">
    <location>
        <begin position="147"/>
        <end position="171"/>
    </location>
</feature>
<feature type="non-terminal residue" evidence="7">
    <location>
        <position position="414"/>
    </location>
</feature>
<evidence type="ECO:0000259" key="6">
    <source>
        <dbReference type="PROSITE" id="PS50850"/>
    </source>
</evidence>
<dbReference type="PANTHER" id="PTHR11360">
    <property type="entry name" value="MONOCARBOXYLATE TRANSPORTER"/>
    <property type="match status" value="1"/>
</dbReference>
<evidence type="ECO:0000256" key="2">
    <source>
        <dbReference type="ARBA" id="ARBA00022692"/>
    </source>
</evidence>
<feature type="non-terminal residue" evidence="7">
    <location>
        <position position="1"/>
    </location>
</feature>
<feature type="transmembrane region" description="Helical" evidence="5">
    <location>
        <begin position="113"/>
        <end position="135"/>
    </location>
</feature>
<name>A0A381WAB1_9ZZZZ</name>